<dbReference type="PROSITE" id="PS00600">
    <property type="entry name" value="AA_TRANSFER_CLASS_3"/>
    <property type="match status" value="1"/>
</dbReference>
<keyword evidence="4" id="KW-0032">Aminotransferase</keyword>
<dbReference type="PIRSF" id="PIRSF000521">
    <property type="entry name" value="Transaminase_4ab_Lys_Orn"/>
    <property type="match status" value="1"/>
</dbReference>
<dbReference type="GO" id="GO:0009450">
    <property type="term" value="P:gamma-aminobutyric acid catabolic process"/>
    <property type="evidence" value="ECO:0007669"/>
    <property type="project" value="TreeGrafter"/>
</dbReference>
<proteinExistence type="inferred from homology"/>
<dbReference type="FunFam" id="3.40.640.10:FF:000073">
    <property type="entry name" value="Probable 4-aminobutyrate aminotransferase"/>
    <property type="match status" value="1"/>
</dbReference>
<organism evidence="11">
    <name type="scientific">Percolomonas cosmopolitus</name>
    <dbReference type="NCBI Taxonomy" id="63605"/>
    <lineage>
        <taxon>Eukaryota</taxon>
        <taxon>Discoba</taxon>
        <taxon>Heterolobosea</taxon>
        <taxon>Tetramitia</taxon>
        <taxon>Eutetramitia</taxon>
        <taxon>Percolomonadidae</taxon>
        <taxon>Percolomonas</taxon>
    </lineage>
</organism>
<dbReference type="NCBIfam" id="TIGR00699">
    <property type="entry name" value="GABAtrns_euk"/>
    <property type="match status" value="1"/>
</dbReference>
<evidence type="ECO:0000256" key="4">
    <source>
        <dbReference type="ARBA" id="ARBA00022576"/>
    </source>
</evidence>
<evidence type="ECO:0000256" key="3">
    <source>
        <dbReference type="ARBA" id="ARBA00012912"/>
    </source>
</evidence>
<reference evidence="11" key="1">
    <citation type="submission" date="2021-01" db="EMBL/GenBank/DDBJ databases">
        <authorList>
            <person name="Corre E."/>
            <person name="Pelletier E."/>
            <person name="Niang G."/>
            <person name="Scheremetjew M."/>
            <person name="Finn R."/>
            <person name="Kale V."/>
            <person name="Holt S."/>
            <person name="Cochrane G."/>
            <person name="Meng A."/>
            <person name="Brown T."/>
            <person name="Cohen L."/>
        </authorList>
    </citation>
    <scope>NUCLEOTIDE SEQUENCE</scope>
    <source>
        <strain evidence="11">WS</strain>
    </source>
</reference>
<comment type="similarity">
    <text evidence="2 10">Belongs to the class-III pyridoxal-phosphate-dependent aminotransferase family.</text>
</comment>
<protein>
    <recommendedName>
        <fullName evidence="3">4-aminobutyrate--2-oxoglutarate transaminase</fullName>
        <ecNumber evidence="3">2.6.1.19</ecNumber>
    </recommendedName>
    <alternativeName>
        <fullName evidence="8">GABA aminotransferase</fullName>
    </alternativeName>
    <alternativeName>
        <fullName evidence="7">Gamma-amino-N-butyrate transaminase</fullName>
    </alternativeName>
</protein>
<accession>A0A7S1KQL9</accession>
<evidence type="ECO:0000256" key="1">
    <source>
        <dbReference type="ARBA" id="ARBA00001933"/>
    </source>
</evidence>
<evidence type="ECO:0000256" key="6">
    <source>
        <dbReference type="ARBA" id="ARBA00022898"/>
    </source>
</evidence>
<dbReference type="InterPro" id="IPR015422">
    <property type="entry name" value="PyrdxlP-dep_Trfase_small"/>
</dbReference>
<evidence type="ECO:0000256" key="10">
    <source>
        <dbReference type="RuleBase" id="RU003560"/>
    </source>
</evidence>
<dbReference type="GO" id="GO:0030170">
    <property type="term" value="F:pyridoxal phosphate binding"/>
    <property type="evidence" value="ECO:0007669"/>
    <property type="project" value="InterPro"/>
</dbReference>
<dbReference type="PANTHER" id="PTHR43206:SF1">
    <property type="entry name" value="4-AMINOBUTYRATE AMINOTRANSFERASE, MITOCHONDRIAL"/>
    <property type="match status" value="1"/>
</dbReference>
<dbReference type="SUPFAM" id="SSF53383">
    <property type="entry name" value="PLP-dependent transferases"/>
    <property type="match status" value="1"/>
</dbReference>
<comment type="cofactor">
    <cofactor evidence="1">
        <name>pyridoxal 5'-phosphate</name>
        <dbReference type="ChEBI" id="CHEBI:597326"/>
    </cofactor>
</comment>
<evidence type="ECO:0000313" key="11">
    <source>
        <dbReference type="EMBL" id="CAD9082110.1"/>
    </source>
</evidence>
<evidence type="ECO:0000256" key="5">
    <source>
        <dbReference type="ARBA" id="ARBA00022679"/>
    </source>
</evidence>
<name>A0A7S1KQL9_9EUKA</name>
<dbReference type="PANTHER" id="PTHR43206">
    <property type="entry name" value="AMINOTRANSFERASE"/>
    <property type="match status" value="1"/>
</dbReference>
<dbReference type="GO" id="GO:0005739">
    <property type="term" value="C:mitochondrion"/>
    <property type="evidence" value="ECO:0007669"/>
    <property type="project" value="TreeGrafter"/>
</dbReference>
<dbReference type="EC" id="2.6.1.19" evidence="3"/>
<dbReference type="Gene3D" id="3.90.1150.10">
    <property type="entry name" value="Aspartate Aminotransferase, domain 1"/>
    <property type="match status" value="1"/>
</dbReference>
<dbReference type="AlphaFoldDB" id="A0A7S1KQL9"/>
<comment type="catalytic activity">
    <reaction evidence="9">
        <text>4-aminobutanoate + 2-oxoglutarate = succinate semialdehyde + L-glutamate</text>
        <dbReference type="Rhea" id="RHEA:23352"/>
        <dbReference type="ChEBI" id="CHEBI:16810"/>
        <dbReference type="ChEBI" id="CHEBI:29985"/>
        <dbReference type="ChEBI" id="CHEBI:57706"/>
        <dbReference type="ChEBI" id="CHEBI:59888"/>
        <dbReference type="EC" id="2.6.1.19"/>
    </reaction>
</comment>
<dbReference type="InterPro" id="IPR004631">
    <property type="entry name" value="4NH2But_aminotransferase_euk"/>
</dbReference>
<dbReference type="InterPro" id="IPR015421">
    <property type="entry name" value="PyrdxlP-dep_Trfase_major"/>
</dbReference>
<keyword evidence="5" id="KW-0808">Transferase</keyword>
<dbReference type="GO" id="GO:0034386">
    <property type="term" value="F:4-aminobutyrate:2-oxoglutarate transaminase activity"/>
    <property type="evidence" value="ECO:0007669"/>
    <property type="project" value="UniProtKB-EC"/>
</dbReference>
<gene>
    <name evidence="11" type="ORF">PCOS0759_LOCUS5350</name>
</gene>
<dbReference type="InterPro" id="IPR015424">
    <property type="entry name" value="PyrdxlP-dep_Trfase"/>
</dbReference>
<dbReference type="EMBL" id="HBGD01006455">
    <property type="protein sequence ID" value="CAD9082110.1"/>
    <property type="molecule type" value="Transcribed_RNA"/>
</dbReference>
<dbReference type="Gene3D" id="3.40.640.10">
    <property type="entry name" value="Type I PLP-dependent aspartate aminotransferase-like (Major domain)"/>
    <property type="match status" value="1"/>
</dbReference>
<keyword evidence="6 10" id="KW-0663">Pyridoxal phosphate</keyword>
<evidence type="ECO:0000256" key="2">
    <source>
        <dbReference type="ARBA" id="ARBA00008954"/>
    </source>
</evidence>
<evidence type="ECO:0000256" key="9">
    <source>
        <dbReference type="ARBA" id="ARBA00048021"/>
    </source>
</evidence>
<evidence type="ECO:0000256" key="8">
    <source>
        <dbReference type="ARBA" id="ARBA00031787"/>
    </source>
</evidence>
<dbReference type="Pfam" id="PF00202">
    <property type="entry name" value="Aminotran_3"/>
    <property type="match status" value="1"/>
</dbReference>
<dbReference type="InterPro" id="IPR005814">
    <property type="entry name" value="Aminotrans_3"/>
</dbReference>
<evidence type="ECO:0000256" key="7">
    <source>
        <dbReference type="ARBA" id="ARBA00030204"/>
    </source>
</evidence>
<dbReference type="CDD" id="cd00610">
    <property type="entry name" value="OAT_like"/>
    <property type="match status" value="1"/>
</dbReference>
<dbReference type="InterPro" id="IPR049704">
    <property type="entry name" value="Aminotrans_3_PPA_site"/>
</dbReference>
<sequence length="494" mass="55246">MFVSRSFTRNARCTLFNSPRFYSVEVSSRRVFSPAFSEPQQPSMQTLCPGPRSLQMQKKLDQYMDARHIVTVPDYTKSVGNYLIDVDGNVFLDCFAQISSIALGYNNPELISLAKSDKHAVAFVNRPCTAMFPPHDYVETMKEAFMNIAPAGMDEVIPMTSGSEAVENGIKLAMLSHAHLKRGGREFNKDELESVMNNLAPGSPDVAVLSFAGAFHGRTTGALSLTRSKAIHKLDISSFKWPQAPFPQLKYPLHKFEKENKAEEDRCIQEVDNILSSHKAPIVAMIIEPVQAEGGDKHASPEFFRRLRDVAAKRKVAFIVDEVQTGFGASGEWWAHSKWQLEKAPDMVLFSKKSQSAGIYLPRRMRAPFTYQIFNTWYGEPVKTQIMAEMVKIVERDNLLAQVKTVGQQLLHGLETLAEKYPDTLHSARGNGTFCAIDAHDAATRDRLVSIARNNGLMIGSSGATAIRLRPMLTFAPEHVKIFLNLFEKCVQEL</sequence>